<keyword evidence="2" id="KW-1185">Reference proteome</keyword>
<protein>
    <submittedName>
        <fullName evidence="1">Uncharacterized protein</fullName>
    </submittedName>
</protein>
<evidence type="ECO:0000313" key="1">
    <source>
        <dbReference type="EMBL" id="KAK4306416.1"/>
    </source>
</evidence>
<organism evidence="1 2">
    <name type="scientific">Petrolisthes manimaculis</name>
    <dbReference type="NCBI Taxonomy" id="1843537"/>
    <lineage>
        <taxon>Eukaryota</taxon>
        <taxon>Metazoa</taxon>
        <taxon>Ecdysozoa</taxon>
        <taxon>Arthropoda</taxon>
        <taxon>Crustacea</taxon>
        <taxon>Multicrustacea</taxon>
        <taxon>Malacostraca</taxon>
        <taxon>Eumalacostraca</taxon>
        <taxon>Eucarida</taxon>
        <taxon>Decapoda</taxon>
        <taxon>Pleocyemata</taxon>
        <taxon>Anomura</taxon>
        <taxon>Galatheoidea</taxon>
        <taxon>Porcellanidae</taxon>
        <taxon>Petrolisthes</taxon>
    </lineage>
</organism>
<dbReference type="EMBL" id="JAWZYT010002136">
    <property type="protein sequence ID" value="KAK4306416.1"/>
    <property type="molecule type" value="Genomic_DNA"/>
</dbReference>
<dbReference type="Proteomes" id="UP001292094">
    <property type="component" value="Unassembled WGS sequence"/>
</dbReference>
<evidence type="ECO:0000313" key="2">
    <source>
        <dbReference type="Proteomes" id="UP001292094"/>
    </source>
</evidence>
<gene>
    <name evidence="1" type="ORF">Pmani_021758</name>
</gene>
<sequence length="67" mass="7429">MLTSLPRMALSVSAACSGLWLLKERRLLLFPPTSPADETNRGKFMEVTELLPGHQAFLGDGRRVFVV</sequence>
<proteinExistence type="predicted"/>
<accession>A0AAE1PF66</accession>
<dbReference type="AlphaFoldDB" id="A0AAE1PF66"/>
<reference evidence="1" key="1">
    <citation type="submission" date="2023-11" db="EMBL/GenBank/DDBJ databases">
        <title>Genome assemblies of two species of porcelain crab, Petrolisthes cinctipes and Petrolisthes manimaculis (Anomura: Porcellanidae).</title>
        <authorList>
            <person name="Angst P."/>
        </authorList>
    </citation>
    <scope>NUCLEOTIDE SEQUENCE</scope>
    <source>
        <strain evidence="1">PB745_02</strain>
        <tissue evidence="1">Gill</tissue>
    </source>
</reference>
<name>A0AAE1PF66_9EUCA</name>
<comment type="caution">
    <text evidence="1">The sequence shown here is derived from an EMBL/GenBank/DDBJ whole genome shotgun (WGS) entry which is preliminary data.</text>
</comment>